<dbReference type="PANTHER" id="PTHR11849:SF190">
    <property type="entry name" value="ETS-DOMAIN PROTEIN"/>
    <property type="match status" value="1"/>
</dbReference>
<dbReference type="GO" id="GO:0000981">
    <property type="term" value="F:DNA-binding transcription factor activity, RNA polymerase II-specific"/>
    <property type="evidence" value="ECO:0007669"/>
    <property type="project" value="TreeGrafter"/>
</dbReference>
<evidence type="ECO:0000313" key="7">
    <source>
        <dbReference type="Proteomes" id="UP000838756"/>
    </source>
</evidence>
<sequence length="368" mass="43022">MCDFYLSPPQPAPARLDDFNVFKKGNATFTYGNLYNSYEMCSEAEADTNNVYYNLLNFREYRQDTDGWKNKVVQDWNSDETVAWIYDCAITHGYSELDVPFHNFRISGHELRIKRREEIMDLMVHPHVDPEVSRRIAHTVFDRLQCRLNEEMRQQSVLRYADSAPYTQYHEQTILDLDYCNDRNRGYTSDYKPNDISLMSAADSSDDHEDTFRMEASSPACSYGSDGSKSGDEDDKKKPFKRPPGRPKGSIKKDKRPRSVSVPQFLRDLLLDERFCPSIIKWEDHSLGKFRFVKPDEVAKLWGQMKQNDNMTFEKFSRAMRYHYQHMVLVSVPTARLVYQFGPKGPDFKTNNPNFVKVKSELESQSYS</sequence>
<dbReference type="AlphaFoldDB" id="A0A8S4SJQ5"/>
<protein>
    <submittedName>
        <fullName evidence="6">Jg27301 protein</fullName>
    </submittedName>
</protein>
<feature type="compositionally biased region" description="Basic residues" evidence="4">
    <location>
        <begin position="238"/>
        <end position="258"/>
    </location>
</feature>
<accession>A0A8S4SJQ5</accession>
<feature type="domain" description="ETS" evidence="5">
    <location>
        <begin position="260"/>
        <end position="342"/>
    </location>
</feature>
<keyword evidence="2 3" id="KW-0238">DNA-binding</keyword>
<organism evidence="6 7">
    <name type="scientific">Pararge aegeria aegeria</name>
    <dbReference type="NCBI Taxonomy" id="348720"/>
    <lineage>
        <taxon>Eukaryota</taxon>
        <taxon>Metazoa</taxon>
        <taxon>Ecdysozoa</taxon>
        <taxon>Arthropoda</taxon>
        <taxon>Hexapoda</taxon>
        <taxon>Insecta</taxon>
        <taxon>Pterygota</taxon>
        <taxon>Neoptera</taxon>
        <taxon>Endopterygota</taxon>
        <taxon>Lepidoptera</taxon>
        <taxon>Glossata</taxon>
        <taxon>Ditrysia</taxon>
        <taxon>Papilionoidea</taxon>
        <taxon>Nymphalidae</taxon>
        <taxon>Satyrinae</taxon>
        <taxon>Satyrini</taxon>
        <taxon>Parargina</taxon>
        <taxon>Pararge</taxon>
    </lineage>
</organism>
<feature type="region of interest" description="Disordered" evidence="4">
    <location>
        <begin position="191"/>
        <end position="259"/>
    </location>
</feature>
<evidence type="ECO:0000256" key="3">
    <source>
        <dbReference type="RuleBase" id="RU004019"/>
    </source>
</evidence>
<dbReference type="PROSITE" id="PS50061">
    <property type="entry name" value="ETS_DOMAIN_3"/>
    <property type="match status" value="1"/>
</dbReference>
<dbReference type="SMART" id="SM00413">
    <property type="entry name" value="ETS"/>
    <property type="match status" value="1"/>
</dbReference>
<evidence type="ECO:0000256" key="2">
    <source>
        <dbReference type="ARBA" id="ARBA00023125"/>
    </source>
</evidence>
<keyword evidence="3" id="KW-0539">Nucleus</keyword>
<dbReference type="GO" id="GO:0005634">
    <property type="term" value="C:nucleus"/>
    <property type="evidence" value="ECO:0007669"/>
    <property type="project" value="UniProtKB-SubCell"/>
</dbReference>
<evidence type="ECO:0000259" key="5">
    <source>
        <dbReference type="PROSITE" id="PS50061"/>
    </source>
</evidence>
<evidence type="ECO:0000256" key="4">
    <source>
        <dbReference type="SAM" id="MobiDB-lite"/>
    </source>
</evidence>
<dbReference type="InterPro" id="IPR046328">
    <property type="entry name" value="ETS_fam"/>
</dbReference>
<dbReference type="Pfam" id="PF00178">
    <property type="entry name" value="Ets"/>
    <property type="match status" value="1"/>
</dbReference>
<proteinExistence type="inferred from homology"/>
<gene>
    <name evidence="6" type="primary">jg27301</name>
    <name evidence="6" type="ORF">PAEG_LOCUS27703</name>
</gene>
<dbReference type="Gene3D" id="1.10.10.10">
    <property type="entry name" value="Winged helix-like DNA-binding domain superfamily/Winged helix DNA-binding domain"/>
    <property type="match status" value="1"/>
</dbReference>
<dbReference type="SUPFAM" id="SSF47769">
    <property type="entry name" value="SAM/Pointed domain"/>
    <property type="match status" value="1"/>
</dbReference>
<dbReference type="GO" id="GO:0030154">
    <property type="term" value="P:cell differentiation"/>
    <property type="evidence" value="ECO:0007669"/>
    <property type="project" value="TreeGrafter"/>
</dbReference>
<reference evidence="6" key="1">
    <citation type="submission" date="2022-03" db="EMBL/GenBank/DDBJ databases">
        <authorList>
            <person name="Lindestad O."/>
        </authorList>
    </citation>
    <scope>NUCLEOTIDE SEQUENCE</scope>
</reference>
<dbReference type="SUPFAM" id="SSF46785">
    <property type="entry name" value="Winged helix' DNA-binding domain"/>
    <property type="match status" value="1"/>
</dbReference>
<dbReference type="InterPro" id="IPR036390">
    <property type="entry name" value="WH_DNA-bd_sf"/>
</dbReference>
<dbReference type="PRINTS" id="PR00454">
    <property type="entry name" value="ETSDOMAIN"/>
</dbReference>
<comment type="subcellular location">
    <subcellularLocation>
        <location evidence="3">Nucleus</location>
    </subcellularLocation>
</comment>
<dbReference type="Proteomes" id="UP000838756">
    <property type="component" value="Unassembled WGS sequence"/>
</dbReference>
<keyword evidence="7" id="KW-1185">Reference proteome</keyword>
<dbReference type="PANTHER" id="PTHR11849">
    <property type="entry name" value="ETS"/>
    <property type="match status" value="1"/>
</dbReference>
<evidence type="ECO:0000313" key="6">
    <source>
        <dbReference type="EMBL" id="CAH2269492.1"/>
    </source>
</evidence>
<dbReference type="OrthoDB" id="5975550at2759"/>
<dbReference type="GO" id="GO:0043565">
    <property type="term" value="F:sequence-specific DNA binding"/>
    <property type="evidence" value="ECO:0007669"/>
    <property type="project" value="InterPro"/>
</dbReference>
<dbReference type="InterPro" id="IPR013761">
    <property type="entry name" value="SAM/pointed_sf"/>
</dbReference>
<name>A0A8S4SJQ5_9NEOP</name>
<dbReference type="InterPro" id="IPR036388">
    <property type="entry name" value="WH-like_DNA-bd_sf"/>
</dbReference>
<evidence type="ECO:0000256" key="1">
    <source>
        <dbReference type="ARBA" id="ARBA00005562"/>
    </source>
</evidence>
<comment type="similarity">
    <text evidence="1 3">Belongs to the ETS family.</text>
</comment>
<dbReference type="EMBL" id="CAKXAJ010026528">
    <property type="protein sequence ID" value="CAH2269492.1"/>
    <property type="molecule type" value="Genomic_DNA"/>
</dbReference>
<dbReference type="InterPro" id="IPR000418">
    <property type="entry name" value="Ets_dom"/>
</dbReference>
<comment type="caution">
    <text evidence="6">The sequence shown here is derived from an EMBL/GenBank/DDBJ whole genome shotgun (WGS) entry which is preliminary data.</text>
</comment>